<accession>A0ABZ3GC84</accession>
<name>A0ABZ3GC84_ACHDE</name>
<dbReference type="Gene3D" id="3.20.20.450">
    <property type="entry name" value="EAL domain"/>
    <property type="match status" value="1"/>
</dbReference>
<dbReference type="PANTHER" id="PTHR33121">
    <property type="entry name" value="CYCLIC DI-GMP PHOSPHODIESTERASE PDEF"/>
    <property type="match status" value="1"/>
</dbReference>
<dbReference type="SUPFAM" id="SSF141868">
    <property type="entry name" value="EAL domain-like"/>
    <property type="match status" value="1"/>
</dbReference>
<evidence type="ECO:0000259" key="1">
    <source>
        <dbReference type="PROSITE" id="PS50883"/>
    </source>
</evidence>
<dbReference type="InterPro" id="IPR050706">
    <property type="entry name" value="Cyclic-di-GMP_PDE-like"/>
</dbReference>
<dbReference type="Pfam" id="PF00563">
    <property type="entry name" value="EAL"/>
    <property type="match status" value="1"/>
</dbReference>
<feature type="domain" description="EAL" evidence="1">
    <location>
        <begin position="11"/>
        <end position="265"/>
    </location>
</feature>
<dbReference type="RefSeq" id="WP_176438841.1">
    <property type="nucleotide sequence ID" value="NZ_CP036344.1"/>
</dbReference>
<organism evidence="2 3">
    <name type="scientific">Achromobacter denitrificans</name>
    <name type="common">Alcaligenes denitrificans</name>
    <dbReference type="NCBI Taxonomy" id="32002"/>
    <lineage>
        <taxon>Bacteria</taxon>
        <taxon>Pseudomonadati</taxon>
        <taxon>Pseudomonadota</taxon>
        <taxon>Betaproteobacteria</taxon>
        <taxon>Burkholderiales</taxon>
        <taxon>Alcaligenaceae</taxon>
        <taxon>Achromobacter</taxon>
    </lineage>
</organism>
<protein>
    <submittedName>
        <fullName evidence="2">EAL domain-containing protein</fullName>
    </submittedName>
</protein>
<evidence type="ECO:0000313" key="2">
    <source>
        <dbReference type="EMBL" id="XAN19587.1"/>
    </source>
</evidence>
<reference evidence="2 3" key="1">
    <citation type="submission" date="2024-05" db="EMBL/GenBank/DDBJ databases">
        <title>Achromobacter denitrificans. BP1, complete genome.</title>
        <authorList>
            <person name="Zhang B."/>
        </authorList>
    </citation>
    <scope>NUCLEOTIDE SEQUENCE [LARGE SCALE GENOMIC DNA]</scope>
    <source>
        <strain evidence="2 3">BP1</strain>
    </source>
</reference>
<sequence>MTSLPCRPSAPLVTDRDVQALFEDGTPLRLEFQPQYDLRNGRLSSAEALARWSHPEKGDVPPADFMPAIHRLGMEQAFFERVCSLALDAIRVLNCHGIFIPIAINACARTLAGPRSLAFLRREALRRRIPSSHIRIELTEEMAMEGRPGLCEAMARLRAWGCEVALDDFGSGYSNLAMLARLDIDELKLDRQLVARVDDSLVAREAVRFALALGERMGWRVVAEGISTSAELRALQALGCGHGQGYLLGRPMPLSRLAALADAGAGSAMPVSCAQCRRLEPGRPCVAGY</sequence>
<dbReference type="PROSITE" id="PS50883">
    <property type="entry name" value="EAL"/>
    <property type="match status" value="1"/>
</dbReference>
<dbReference type="SMART" id="SM00052">
    <property type="entry name" value="EAL"/>
    <property type="match status" value="1"/>
</dbReference>
<keyword evidence="3" id="KW-1185">Reference proteome</keyword>
<dbReference type="EMBL" id="CP154792">
    <property type="protein sequence ID" value="XAN19587.1"/>
    <property type="molecule type" value="Genomic_DNA"/>
</dbReference>
<dbReference type="CDD" id="cd01948">
    <property type="entry name" value="EAL"/>
    <property type="match status" value="1"/>
</dbReference>
<evidence type="ECO:0000313" key="3">
    <source>
        <dbReference type="Proteomes" id="UP001446337"/>
    </source>
</evidence>
<dbReference type="InterPro" id="IPR035919">
    <property type="entry name" value="EAL_sf"/>
</dbReference>
<proteinExistence type="predicted"/>
<dbReference type="InterPro" id="IPR001633">
    <property type="entry name" value="EAL_dom"/>
</dbReference>
<dbReference type="Proteomes" id="UP001446337">
    <property type="component" value="Chromosome"/>
</dbReference>
<gene>
    <name evidence="2" type="ORF">AAIK43_16460</name>
</gene>
<dbReference type="PANTHER" id="PTHR33121:SF70">
    <property type="entry name" value="SIGNALING PROTEIN YKOW"/>
    <property type="match status" value="1"/>
</dbReference>